<organism evidence="3 4">
    <name type="scientific">Polarella glacialis</name>
    <name type="common">Dinoflagellate</name>
    <dbReference type="NCBI Taxonomy" id="89957"/>
    <lineage>
        <taxon>Eukaryota</taxon>
        <taxon>Sar</taxon>
        <taxon>Alveolata</taxon>
        <taxon>Dinophyceae</taxon>
        <taxon>Suessiales</taxon>
        <taxon>Suessiaceae</taxon>
        <taxon>Polarella</taxon>
    </lineage>
</organism>
<evidence type="ECO:0000313" key="3">
    <source>
        <dbReference type="EMBL" id="CAE8599693.1"/>
    </source>
</evidence>
<dbReference type="AlphaFoldDB" id="A0A813EJT1"/>
<dbReference type="Proteomes" id="UP000654075">
    <property type="component" value="Unassembled WGS sequence"/>
</dbReference>
<keyword evidence="2" id="KW-1133">Transmembrane helix</keyword>
<keyword evidence="2" id="KW-0472">Membrane</keyword>
<sequence length="462" mass="49820">MTHDTCALSDEGLAAPSLLQRRSLAAPSLLQRRTGSKTRELITDSPDPSASLDPGSPFRAAILGRAASCPEVLSSGSIRTWLPHTCMVLSSIFSAFLALAVDVLGKDGVSAGDQYICSVVLQFPITLAAVVLQREHVLGTGGEGCPRSALLLQGFLAASCQAFYQIAVVGTDLAAATTIIYSDAFVVPLVVAALGRGAFYGHDLVVVLVASMGVVCMTWAPGVSMAAIFAAAGDTTIFSVFLVVTRIWMPRENMWVAQNMQVMCAGFFYLIVMVPWYCHEQSCFESVRALYCLFRPGGTMAGHTKVLILSSNVLMMLSTLLSQTAVQIAAPKQLAGVMLWIYLTPVLSILLGSVVAKESLKENTQVGISCVALGILGHYVLPVWASHATGMRWISTKLFGREEEDEEEPPEYERLEETASLPLDASWRLGETASWKPDASWRLGETASLEETASWRLQPRHV</sequence>
<evidence type="ECO:0008006" key="5">
    <source>
        <dbReference type="Google" id="ProtNLM"/>
    </source>
</evidence>
<comment type="caution">
    <text evidence="3">The sequence shown here is derived from an EMBL/GenBank/DDBJ whole genome shotgun (WGS) entry which is preliminary data.</text>
</comment>
<proteinExistence type="predicted"/>
<keyword evidence="4" id="KW-1185">Reference proteome</keyword>
<feature type="transmembrane region" description="Helical" evidence="2">
    <location>
        <begin position="334"/>
        <end position="354"/>
    </location>
</feature>
<feature type="transmembrane region" description="Helical" evidence="2">
    <location>
        <begin position="226"/>
        <end position="248"/>
    </location>
</feature>
<evidence type="ECO:0000313" key="4">
    <source>
        <dbReference type="Proteomes" id="UP000654075"/>
    </source>
</evidence>
<protein>
    <recommendedName>
        <fullName evidence="5">EamA domain-containing protein</fullName>
    </recommendedName>
</protein>
<gene>
    <name evidence="3" type="ORF">PGLA1383_LOCUS18039</name>
</gene>
<feature type="region of interest" description="Disordered" evidence="1">
    <location>
        <begin position="35"/>
        <end position="55"/>
    </location>
</feature>
<dbReference type="EMBL" id="CAJNNV010011396">
    <property type="protein sequence ID" value="CAE8599693.1"/>
    <property type="molecule type" value="Genomic_DNA"/>
</dbReference>
<feature type="transmembrane region" description="Helical" evidence="2">
    <location>
        <begin position="201"/>
        <end position="220"/>
    </location>
</feature>
<name>A0A813EJT1_POLGL</name>
<feature type="transmembrane region" description="Helical" evidence="2">
    <location>
        <begin position="306"/>
        <end position="322"/>
    </location>
</feature>
<accession>A0A813EJT1</accession>
<feature type="transmembrane region" description="Helical" evidence="2">
    <location>
        <begin position="260"/>
        <end position="277"/>
    </location>
</feature>
<evidence type="ECO:0000256" key="1">
    <source>
        <dbReference type="SAM" id="MobiDB-lite"/>
    </source>
</evidence>
<keyword evidence="2" id="KW-0812">Transmembrane</keyword>
<feature type="transmembrane region" description="Helical" evidence="2">
    <location>
        <begin position="366"/>
        <end position="385"/>
    </location>
</feature>
<reference evidence="3" key="1">
    <citation type="submission" date="2021-02" db="EMBL/GenBank/DDBJ databases">
        <authorList>
            <person name="Dougan E. K."/>
            <person name="Rhodes N."/>
            <person name="Thang M."/>
            <person name="Chan C."/>
        </authorList>
    </citation>
    <scope>NUCLEOTIDE SEQUENCE</scope>
</reference>
<feature type="transmembrane region" description="Helical" evidence="2">
    <location>
        <begin position="81"/>
        <end position="101"/>
    </location>
</feature>
<feature type="transmembrane region" description="Helical" evidence="2">
    <location>
        <begin position="173"/>
        <end position="194"/>
    </location>
</feature>
<evidence type="ECO:0000256" key="2">
    <source>
        <dbReference type="SAM" id="Phobius"/>
    </source>
</evidence>